<feature type="region of interest" description="Disordered" evidence="1">
    <location>
        <begin position="1"/>
        <end position="25"/>
    </location>
</feature>
<name>A0A9P7U6R5_9HYPO</name>
<evidence type="ECO:0000313" key="3">
    <source>
        <dbReference type="Proteomes" id="UP000707071"/>
    </source>
</evidence>
<keyword evidence="3" id="KW-1185">Reference proteome</keyword>
<proteinExistence type="predicted"/>
<feature type="compositionally biased region" description="Low complexity" evidence="1">
    <location>
        <begin position="10"/>
        <end position="22"/>
    </location>
</feature>
<sequence length="122" mass="13725">MDQTGDGSELDSPSPLFPFLLGPGDGSDVEGQIIDAFNDFDEDDLDYDDETDYVDGRSLFYYHQHFGGDIPFDLTVEELSNDDVLDDDEEDAEDEDASDVLRRILGLSEGKFYDQIIKQEAQ</sequence>
<dbReference type="AlphaFoldDB" id="A0A9P7U6R5"/>
<comment type="caution">
    <text evidence="2">The sequence shown here is derived from an EMBL/GenBank/DDBJ whole genome shotgun (WGS) entry which is preliminary data.</text>
</comment>
<dbReference type="Proteomes" id="UP000707071">
    <property type="component" value="Unassembled WGS sequence"/>
</dbReference>
<evidence type="ECO:0000313" key="2">
    <source>
        <dbReference type="EMBL" id="KAG6303308.1"/>
    </source>
</evidence>
<gene>
    <name evidence="2" type="ORF">E4U09_000400</name>
</gene>
<accession>A0A9P7U6R5</accession>
<evidence type="ECO:0000256" key="1">
    <source>
        <dbReference type="SAM" id="MobiDB-lite"/>
    </source>
</evidence>
<protein>
    <submittedName>
        <fullName evidence="2">Uncharacterized protein</fullName>
    </submittedName>
</protein>
<organism evidence="2 3">
    <name type="scientific">Claviceps aff. purpurea</name>
    <dbReference type="NCBI Taxonomy" id="1967640"/>
    <lineage>
        <taxon>Eukaryota</taxon>
        <taxon>Fungi</taxon>
        <taxon>Dikarya</taxon>
        <taxon>Ascomycota</taxon>
        <taxon>Pezizomycotina</taxon>
        <taxon>Sordariomycetes</taxon>
        <taxon>Hypocreomycetidae</taxon>
        <taxon>Hypocreales</taxon>
        <taxon>Clavicipitaceae</taxon>
        <taxon>Claviceps</taxon>
    </lineage>
</organism>
<dbReference type="EMBL" id="SRRH01000011">
    <property type="protein sequence ID" value="KAG6303308.1"/>
    <property type="molecule type" value="Genomic_DNA"/>
</dbReference>
<reference evidence="2 3" key="1">
    <citation type="journal article" date="2020" name="bioRxiv">
        <title>Whole genome comparisons of ergot fungi reveals the divergence and evolution of species within the genus Claviceps are the result of varying mechanisms driving genome evolution and host range expansion.</title>
        <authorList>
            <person name="Wyka S.A."/>
            <person name="Mondo S.J."/>
            <person name="Liu M."/>
            <person name="Dettman J."/>
            <person name="Nalam V."/>
            <person name="Broders K.D."/>
        </authorList>
    </citation>
    <scope>NUCLEOTIDE SEQUENCE [LARGE SCALE GENOMIC DNA]</scope>
    <source>
        <strain evidence="2 3">Clav52</strain>
    </source>
</reference>